<feature type="domain" description="HTH lysR-type" evidence="6">
    <location>
        <begin position="1"/>
        <end position="58"/>
    </location>
</feature>
<name>A0A1N6ZF77_9FLAO</name>
<evidence type="ECO:0000259" key="6">
    <source>
        <dbReference type="PROSITE" id="PS50931"/>
    </source>
</evidence>
<keyword evidence="3" id="KW-0238">DNA-binding</keyword>
<evidence type="ECO:0000313" key="7">
    <source>
        <dbReference type="EMBL" id="SIR25550.1"/>
    </source>
</evidence>
<dbReference type="SUPFAM" id="SSF46785">
    <property type="entry name" value="Winged helix' DNA-binding domain"/>
    <property type="match status" value="1"/>
</dbReference>
<dbReference type="InterPro" id="IPR000847">
    <property type="entry name" value="LysR_HTH_N"/>
</dbReference>
<accession>A0A1N6ZF77</accession>
<dbReference type="FunFam" id="1.10.10.10:FF:000001">
    <property type="entry name" value="LysR family transcriptional regulator"/>
    <property type="match status" value="1"/>
</dbReference>
<keyword evidence="2" id="KW-0805">Transcription regulation</keyword>
<proteinExistence type="inferred from homology"/>
<dbReference type="InterPro" id="IPR036390">
    <property type="entry name" value="WH_DNA-bd_sf"/>
</dbReference>
<dbReference type="Pfam" id="PF03466">
    <property type="entry name" value="LysR_substrate"/>
    <property type="match status" value="1"/>
</dbReference>
<dbReference type="PROSITE" id="PS50931">
    <property type="entry name" value="HTH_LYSR"/>
    <property type="match status" value="1"/>
</dbReference>
<evidence type="ECO:0000256" key="4">
    <source>
        <dbReference type="ARBA" id="ARBA00023159"/>
    </source>
</evidence>
<dbReference type="InterPro" id="IPR036388">
    <property type="entry name" value="WH-like_DNA-bd_sf"/>
</dbReference>
<evidence type="ECO:0000256" key="5">
    <source>
        <dbReference type="ARBA" id="ARBA00023163"/>
    </source>
</evidence>
<dbReference type="CDD" id="cd05466">
    <property type="entry name" value="PBP2_LTTR_substrate"/>
    <property type="match status" value="1"/>
</dbReference>
<dbReference type="Proteomes" id="UP000186953">
    <property type="component" value="Unassembled WGS sequence"/>
</dbReference>
<sequence length="294" mass="34104">MEERLLRFFVAVYEEKNLTRASELCFVSQPNISNGIKQLEEKMGKNLFNRHKRGVELTNEAHYLYPIAKRLLGELKELPDLFLKQDISNQITIGVADSLPQEYKLQFFKTATRLNDAVLWNVTDIGRENEVNLLVREWKDEEDLFLPLWKENYVLCIPNGHQLLQKDEIDLVEDLKNENFIHCPSCEAHKQCISILNFSNQTVNTVGNCSTKTETLTLLMAGLGLTFLPEYFIDGWYGFETRPYKGPTYYREIGLAYSRNSLQNPAIAKMINYFSKNELKGNKFSDFASYKKSQ</sequence>
<dbReference type="Gene3D" id="3.40.190.10">
    <property type="entry name" value="Periplasmic binding protein-like II"/>
    <property type="match status" value="2"/>
</dbReference>
<evidence type="ECO:0000256" key="3">
    <source>
        <dbReference type="ARBA" id="ARBA00023125"/>
    </source>
</evidence>
<comment type="similarity">
    <text evidence="1">Belongs to the LysR transcriptional regulatory family.</text>
</comment>
<dbReference type="AlphaFoldDB" id="A0A1N6ZF77"/>
<dbReference type="GO" id="GO:0003677">
    <property type="term" value="F:DNA binding"/>
    <property type="evidence" value="ECO:0007669"/>
    <property type="project" value="UniProtKB-KW"/>
</dbReference>
<dbReference type="OrthoDB" id="9803735at2"/>
<evidence type="ECO:0000256" key="1">
    <source>
        <dbReference type="ARBA" id="ARBA00009437"/>
    </source>
</evidence>
<dbReference type="EMBL" id="FTMA01000008">
    <property type="protein sequence ID" value="SIR25550.1"/>
    <property type="molecule type" value="Genomic_DNA"/>
</dbReference>
<dbReference type="Pfam" id="PF00126">
    <property type="entry name" value="HTH_1"/>
    <property type="match status" value="1"/>
</dbReference>
<dbReference type="GO" id="GO:0003700">
    <property type="term" value="F:DNA-binding transcription factor activity"/>
    <property type="evidence" value="ECO:0007669"/>
    <property type="project" value="InterPro"/>
</dbReference>
<evidence type="ECO:0000313" key="8">
    <source>
        <dbReference type="Proteomes" id="UP000186953"/>
    </source>
</evidence>
<gene>
    <name evidence="7" type="ORF">SAMN05421797_108167</name>
</gene>
<dbReference type="RefSeq" id="WP_076550560.1">
    <property type="nucleotide sequence ID" value="NZ_FTMA01000008.1"/>
</dbReference>
<dbReference type="STRING" id="228959.SAMN05421797_108167"/>
<protein>
    <submittedName>
        <fullName evidence="7">Transcriptional regulator, LysR family</fullName>
    </submittedName>
</protein>
<dbReference type="PANTHER" id="PTHR30346:SF26">
    <property type="entry name" value="HYDROGEN PEROXIDE-INDUCIBLE GENES ACTIVATOR"/>
    <property type="match status" value="1"/>
</dbReference>
<dbReference type="PANTHER" id="PTHR30346">
    <property type="entry name" value="TRANSCRIPTIONAL DUAL REGULATOR HCAR-RELATED"/>
    <property type="match status" value="1"/>
</dbReference>
<dbReference type="InterPro" id="IPR005119">
    <property type="entry name" value="LysR_subst-bd"/>
</dbReference>
<keyword evidence="4" id="KW-0010">Activator</keyword>
<reference evidence="8" key="1">
    <citation type="submission" date="2017-01" db="EMBL/GenBank/DDBJ databases">
        <authorList>
            <person name="Varghese N."/>
            <person name="Submissions S."/>
        </authorList>
    </citation>
    <scope>NUCLEOTIDE SEQUENCE [LARGE SCALE GENOMIC DNA]</scope>
    <source>
        <strain evidence="8">DSM 15366</strain>
    </source>
</reference>
<dbReference type="PRINTS" id="PR00039">
    <property type="entry name" value="HTHLYSR"/>
</dbReference>
<dbReference type="SUPFAM" id="SSF53850">
    <property type="entry name" value="Periplasmic binding protein-like II"/>
    <property type="match status" value="1"/>
</dbReference>
<organism evidence="7 8">
    <name type="scientific">Maribacter ulvicola</name>
    <dbReference type="NCBI Taxonomy" id="228959"/>
    <lineage>
        <taxon>Bacteria</taxon>
        <taxon>Pseudomonadati</taxon>
        <taxon>Bacteroidota</taxon>
        <taxon>Flavobacteriia</taxon>
        <taxon>Flavobacteriales</taxon>
        <taxon>Flavobacteriaceae</taxon>
        <taxon>Maribacter</taxon>
    </lineage>
</organism>
<keyword evidence="5" id="KW-0804">Transcription</keyword>
<dbReference type="GO" id="GO:0032993">
    <property type="term" value="C:protein-DNA complex"/>
    <property type="evidence" value="ECO:0007669"/>
    <property type="project" value="TreeGrafter"/>
</dbReference>
<dbReference type="Gene3D" id="1.10.10.10">
    <property type="entry name" value="Winged helix-like DNA-binding domain superfamily/Winged helix DNA-binding domain"/>
    <property type="match status" value="1"/>
</dbReference>
<keyword evidence="8" id="KW-1185">Reference proteome</keyword>
<evidence type="ECO:0000256" key="2">
    <source>
        <dbReference type="ARBA" id="ARBA00023015"/>
    </source>
</evidence>